<evidence type="ECO:0000256" key="1">
    <source>
        <dbReference type="ARBA" id="ARBA00022491"/>
    </source>
</evidence>
<dbReference type="Gene3D" id="1.10.357.10">
    <property type="entry name" value="Tetracycline Repressor, domain 2"/>
    <property type="match status" value="1"/>
</dbReference>
<gene>
    <name evidence="7" type="ORF">OG367_03860</name>
</gene>
<keyword evidence="8" id="KW-1185">Reference proteome</keyword>
<dbReference type="InterPro" id="IPR001647">
    <property type="entry name" value="HTH_TetR"/>
</dbReference>
<dbReference type="EMBL" id="CP109491">
    <property type="protein sequence ID" value="WUX35410.1"/>
    <property type="molecule type" value="Genomic_DNA"/>
</dbReference>
<evidence type="ECO:0000256" key="4">
    <source>
        <dbReference type="ARBA" id="ARBA00023163"/>
    </source>
</evidence>
<evidence type="ECO:0000256" key="2">
    <source>
        <dbReference type="ARBA" id="ARBA00023015"/>
    </source>
</evidence>
<dbReference type="PANTHER" id="PTHR30055">
    <property type="entry name" value="HTH-TYPE TRANSCRIPTIONAL REGULATOR RUTR"/>
    <property type="match status" value="1"/>
</dbReference>
<dbReference type="PANTHER" id="PTHR30055:SF226">
    <property type="entry name" value="HTH-TYPE TRANSCRIPTIONAL REGULATOR PKSA"/>
    <property type="match status" value="1"/>
</dbReference>
<dbReference type="InterPro" id="IPR036271">
    <property type="entry name" value="Tet_transcr_reg_TetR-rel_C_sf"/>
</dbReference>
<evidence type="ECO:0000256" key="5">
    <source>
        <dbReference type="PROSITE-ProRule" id="PRU00335"/>
    </source>
</evidence>
<dbReference type="RefSeq" id="WP_329354550.1">
    <property type="nucleotide sequence ID" value="NZ_CP109490.1"/>
</dbReference>
<accession>A0ABZ1Z9F9</accession>
<keyword evidence="1" id="KW-0678">Repressor</keyword>
<sequence length="198" mass="21919">MPRVIDTDERNRRVAEAAWRVLVREGIPALSVRKVAAEAGLPPSSLRYTFPTQASLRITAYDMVVERLAERVASIAPGADWARAVLLELLPLDESRRLEMEITVVLGTAAMVDEDLRATHRKAHQAVRDLCERAARAVGVEPEDVQVETERLHAMVDGLALHMIRQQGEDTDWAVRVVDTHLAGLERPPSTQAPPARG</sequence>
<keyword evidence="2" id="KW-0805">Transcription regulation</keyword>
<keyword evidence="4" id="KW-0804">Transcription</keyword>
<dbReference type="Pfam" id="PF13977">
    <property type="entry name" value="TetR_C_6"/>
    <property type="match status" value="1"/>
</dbReference>
<evidence type="ECO:0000313" key="7">
    <source>
        <dbReference type="EMBL" id="WUX35410.1"/>
    </source>
</evidence>
<keyword evidence="3 5" id="KW-0238">DNA-binding</keyword>
<dbReference type="SUPFAM" id="SSF46689">
    <property type="entry name" value="Homeodomain-like"/>
    <property type="match status" value="1"/>
</dbReference>
<organism evidence="7 8">
    <name type="scientific">Streptomyces anulatus</name>
    <name type="common">Streptomyces chrysomallus</name>
    <dbReference type="NCBI Taxonomy" id="1892"/>
    <lineage>
        <taxon>Bacteria</taxon>
        <taxon>Bacillati</taxon>
        <taxon>Actinomycetota</taxon>
        <taxon>Actinomycetes</taxon>
        <taxon>Kitasatosporales</taxon>
        <taxon>Streptomycetaceae</taxon>
        <taxon>Streptomyces</taxon>
    </lineage>
</organism>
<protein>
    <submittedName>
        <fullName evidence="7">TetR family transcriptional regulator C-terminal domain-containing protein</fullName>
    </submittedName>
</protein>
<name>A0ABZ1Z9F9_STRAQ</name>
<dbReference type="SUPFAM" id="SSF48498">
    <property type="entry name" value="Tetracyclin repressor-like, C-terminal domain"/>
    <property type="match status" value="1"/>
</dbReference>
<dbReference type="Pfam" id="PF00440">
    <property type="entry name" value="TetR_N"/>
    <property type="match status" value="1"/>
</dbReference>
<feature type="domain" description="HTH tetR-type" evidence="6">
    <location>
        <begin position="8"/>
        <end position="68"/>
    </location>
</feature>
<feature type="DNA-binding region" description="H-T-H motif" evidence="5">
    <location>
        <begin position="31"/>
        <end position="50"/>
    </location>
</feature>
<proteinExistence type="predicted"/>
<dbReference type="Proteomes" id="UP001431926">
    <property type="component" value="Chromosome"/>
</dbReference>
<evidence type="ECO:0000259" key="6">
    <source>
        <dbReference type="PROSITE" id="PS50977"/>
    </source>
</evidence>
<evidence type="ECO:0000313" key="8">
    <source>
        <dbReference type="Proteomes" id="UP001431926"/>
    </source>
</evidence>
<dbReference type="InterPro" id="IPR039538">
    <property type="entry name" value="BetI_C"/>
</dbReference>
<reference evidence="7" key="1">
    <citation type="submission" date="2022-10" db="EMBL/GenBank/DDBJ databases">
        <title>The complete genomes of actinobacterial strains from the NBC collection.</title>
        <authorList>
            <person name="Joergensen T.S."/>
            <person name="Alvarez Arevalo M."/>
            <person name="Sterndorff E.B."/>
            <person name="Faurdal D."/>
            <person name="Vuksanovic O."/>
            <person name="Mourched A.-S."/>
            <person name="Charusanti P."/>
            <person name="Shaw S."/>
            <person name="Blin K."/>
            <person name="Weber T."/>
        </authorList>
    </citation>
    <scope>NUCLEOTIDE SEQUENCE</scope>
    <source>
        <strain evidence="7">NBC_01436</strain>
    </source>
</reference>
<evidence type="ECO:0000256" key="3">
    <source>
        <dbReference type="ARBA" id="ARBA00023125"/>
    </source>
</evidence>
<dbReference type="PROSITE" id="PS50977">
    <property type="entry name" value="HTH_TETR_2"/>
    <property type="match status" value="1"/>
</dbReference>
<dbReference type="InterPro" id="IPR050109">
    <property type="entry name" value="HTH-type_TetR-like_transc_reg"/>
</dbReference>
<dbReference type="InterPro" id="IPR009057">
    <property type="entry name" value="Homeodomain-like_sf"/>
</dbReference>